<evidence type="ECO:0000313" key="2">
    <source>
        <dbReference type="Proteomes" id="UP000677913"/>
    </source>
</evidence>
<accession>A0A8J8BAQ8</accession>
<proteinExistence type="predicted"/>
<name>A0A8J8BAQ8_9ACTN</name>
<dbReference type="RefSeq" id="WP_211463501.1">
    <property type="nucleotide sequence ID" value="NZ_JAGSXH010000002.1"/>
</dbReference>
<dbReference type="AlphaFoldDB" id="A0A8J8BAQ8"/>
<protein>
    <submittedName>
        <fullName evidence="1">Uncharacterized protein</fullName>
    </submittedName>
</protein>
<evidence type="ECO:0000313" key="1">
    <source>
        <dbReference type="EMBL" id="MBS2961645.1"/>
    </source>
</evidence>
<dbReference type="Proteomes" id="UP000677913">
    <property type="component" value="Unassembled WGS sequence"/>
</dbReference>
<organism evidence="1 2">
    <name type="scientific">Actinocrinis puniceicyclus</name>
    <dbReference type="NCBI Taxonomy" id="977794"/>
    <lineage>
        <taxon>Bacteria</taxon>
        <taxon>Bacillati</taxon>
        <taxon>Actinomycetota</taxon>
        <taxon>Actinomycetes</taxon>
        <taxon>Catenulisporales</taxon>
        <taxon>Actinospicaceae</taxon>
        <taxon>Actinocrinis</taxon>
    </lineage>
</organism>
<gene>
    <name evidence="1" type="ORF">KGA66_01205</name>
</gene>
<comment type="caution">
    <text evidence="1">The sequence shown here is derived from an EMBL/GenBank/DDBJ whole genome shotgun (WGS) entry which is preliminary data.</text>
</comment>
<sequence>MSTVITTSDAASGVLFSGRPGIASKASYSNQRAPARPGVWRMSGSDLVVHYKIDLGILAVSLGGEPGHI</sequence>
<keyword evidence="2" id="KW-1185">Reference proteome</keyword>
<reference evidence="1" key="1">
    <citation type="submission" date="2021-04" db="EMBL/GenBank/DDBJ databases">
        <title>Genome based classification of Actinospica acidithermotolerans sp. nov., an actinobacterium isolated from an Indonesian hot spring.</title>
        <authorList>
            <person name="Kusuma A.B."/>
            <person name="Putra K.E."/>
            <person name="Nafisah S."/>
            <person name="Loh J."/>
            <person name="Nouioui I."/>
            <person name="Goodfellow M."/>
        </authorList>
    </citation>
    <scope>NUCLEOTIDE SEQUENCE</scope>
    <source>
        <strain evidence="1">DSM 45618</strain>
    </source>
</reference>
<dbReference type="EMBL" id="JAGSXH010000002">
    <property type="protein sequence ID" value="MBS2961645.1"/>
    <property type="molecule type" value="Genomic_DNA"/>
</dbReference>